<dbReference type="AlphaFoldDB" id="F8JNS0"/>
<dbReference type="eggNOG" id="COG3652">
    <property type="taxonomic scope" value="Bacteria"/>
</dbReference>
<evidence type="ECO:0000259" key="3">
    <source>
        <dbReference type="Pfam" id="PF13628"/>
    </source>
</evidence>
<protein>
    <recommendedName>
        <fullName evidence="3">DUF4142 domain-containing protein</fullName>
    </recommendedName>
</protein>
<keyword evidence="1" id="KW-0812">Transmembrane</keyword>
<dbReference type="KEGG" id="scy:SCATT_02790"/>
<reference evidence="5" key="1">
    <citation type="submission" date="2011-12" db="EMBL/GenBank/DDBJ databases">
        <title>Complete genome sequence of Streptomyces cattleya strain DSM 46488.</title>
        <authorList>
            <person name="Ou H.-Y."/>
            <person name="Li P."/>
            <person name="Zhao C."/>
            <person name="O'Hagan D."/>
            <person name="Deng Z."/>
        </authorList>
    </citation>
    <scope>NUCLEOTIDE SEQUENCE [LARGE SCALE GENOMIC DNA]</scope>
    <source>
        <strain evidence="5">ATCC 35852 / DSM 46488 / JCM 4925 / NBRC 14057 / NRRL 8057</strain>
    </source>
</reference>
<dbReference type="PATRIC" id="fig|1003195.11.peg.1912"/>
<name>F8JNS0_STREN</name>
<gene>
    <name evidence="4" type="ordered locus">SCATT_02790</name>
</gene>
<keyword evidence="5" id="KW-1185">Reference proteome</keyword>
<dbReference type="OrthoDB" id="4567117at2"/>
<proteinExistence type="predicted"/>
<keyword evidence="1" id="KW-0472">Membrane</keyword>
<feature type="transmembrane region" description="Helical" evidence="1">
    <location>
        <begin position="196"/>
        <end position="214"/>
    </location>
</feature>
<accession>F8JNS0</accession>
<dbReference type="EMBL" id="CP003219">
    <property type="protein sequence ID" value="AEW92650.1"/>
    <property type="molecule type" value="Genomic_DNA"/>
</dbReference>
<evidence type="ECO:0000313" key="4">
    <source>
        <dbReference type="EMBL" id="AEW92650.1"/>
    </source>
</evidence>
<dbReference type="STRING" id="1003195.SCATT_02790"/>
<feature type="domain" description="DUF4142" evidence="3">
    <location>
        <begin position="35"/>
        <end position="169"/>
    </location>
</feature>
<dbReference type="KEGG" id="sct:SCAT_0267"/>
<evidence type="ECO:0000313" key="5">
    <source>
        <dbReference type="Proteomes" id="UP000007842"/>
    </source>
</evidence>
<dbReference type="Pfam" id="PF13628">
    <property type="entry name" value="DUF4142"/>
    <property type="match status" value="1"/>
</dbReference>
<dbReference type="InterPro" id="IPR025419">
    <property type="entry name" value="DUF4142"/>
</dbReference>
<sequence>MIRTRALASCATAGLLTCLTLTGTAVADGTSAQLTDASFLQAVHQGNLAEIAAGLDAERHGHSGCVRDTARVLVRDHRRLDDGVRALATALHITLPAGPTAQQRAQLAAVIAKAATRGYDGAWLSLQAAGHEGVLKLIDAETTTSHNAKVIAAARAARPTVAAHLAMVRGCQVRTLGGVKAGSGGSVPDPWSATTVWSTAGAAGFAALGTAWGMRRRRATARR</sequence>
<accession>G8WMT1</accession>
<dbReference type="Proteomes" id="UP000007842">
    <property type="component" value="Chromosome"/>
</dbReference>
<feature type="chain" id="PRO_5003373603" description="DUF4142 domain-containing protein" evidence="2">
    <location>
        <begin position="28"/>
        <end position="223"/>
    </location>
</feature>
<keyword evidence="2" id="KW-0732">Signal</keyword>
<dbReference type="PANTHER" id="PTHR38593:SF1">
    <property type="entry name" value="BLR2558 PROTEIN"/>
    <property type="match status" value="1"/>
</dbReference>
<evidence type="ECO:0000256" key="1">
    <source>
        <dbReference type="SAM" id="Phobius"/>
    </source>
</evidence>
<evidence type="ECO:0000256" key="2">
    <source>
        <dbReference type="SAM" id="SignalP"/>
    </source>
</evidence>
<dbReference type="RefSeq" id="WP_014141043.1">
    <property type="nucleotide sequence ID" value="NC_016111.1"/>
</dbReference>
<dbReference type="PANTHER" id="PTHR38593">
    <property type="entry name" value="BLR2558 PROTEIN"/>
    <property type="match status" value="1"/>
</dbReference>
<dbReference type="HOGENOM" id="CLU_079636_2_0_11"/>
<organism evidence="4 5">
    <name type="scientific">Streptantibioticus cattleyicolor (strain ATCC 35852 / DSM 46488 / JCM 4925 / NBRC 14057 / NRRL 8057)</name>
    <name type="common">Streptomyces cattleya</name>
    <dbReference type="NCBI Taxonomy" id="1003195"/>
    <lineage>
        <taxon>Bacteria</taxon>
        <taxon>Bacillati</taxon>
        <taxon>Actinomycetota</taxon>
        <taxon>Actinomycetes</taxon>
        <taxon>Kitasatosporales</taxon>
        <taxon>Streptomycetaceae</taxon>
        <taxon>Streptantibioticus</taxon>
    </lineage>
</organism>
<keyword evidence="1" id="KW-1133">Transmembrane helix</keyword>
<feature type="signal peptide" evidence="2">
    <location>
        <begin position="1"/>
        <end position="27"/>
    </location>
</feature>